<proteinExistence type="predicted"/>
<feature type="domain" description="LUD" evidence="1">
    <location>
        <begin position="26"/>
        <end position="179"/>
    </location>
</feature>
<reference evidence="3" key="1">
    <citation type="journal article" date="2019" name="Int. J. Syst. Evol. Microbiol.">
        <title>The Global Catalogue of Microorganisms (GCM) 10K type strain sequencing project: providing services to taxonomists for standard genome sequencing and annotation.</title>
        <authorList>
            <consortium name="The Broad Institute Genomics Platform"/>
            <consortium name="The Broad Institute Genome Sequencing Center for Infectious Disease"/>
            <person name="Wu L."/>
            <person name="Ma J."/>
        </authorList>
    </citation>
    <scope>NUCLEOTIDE SEQUENCE [LARGE SCALE GENOMIC DNA]</scope>
    <source>
        <strain evidence="3">ZS-22-S1</strain>
    </source>
</reference>
<accession>A0ABV9RZY8</accession>
<dbReference type="Proteomes" id="UP001595859">
    <property type="component" value="Unassembled WGS sequence"/>
</dbReference>
<comment type="caution">
    <text evidence="2">The sequence shown here is derived from an EMBL/GenBank/DDBJ whole genome shotgun (WGS) entry which is preliminary data.</text>
</comment>
<dbReference type="InterPro" id="IPR003741">
    <property type="entry name" value="LUD_dom"/>
</dbReference>
<evidence type="ECO:0000313" key="2">
    <source>
        <dbReference type="EMBL" id="MFC4854947.1"/>
    </source>
</evidence>
<sequence length="213" mass="22728">MTIEATTDPLPVDQAFARPADHEAISRAAKGLSERNYTTHVVDTVADARALVRDLLPRDKAIFTANSESVRLSGLGADIDEGGEFVSVRARLAGVDPADIRAQITIGATPEVILGSVHAVTEDGLLVVTSFTGSQLGPYAAGAEQVVYVVGAQKVVPDLDTALRRVRAHSLPLVRNVMRERGMDSAVGKTLILEREFLSDRATVVLTREAIGF</sequence>
<protein>
    <submittedName>
        <fullName evidence="2">LUD domain-containing protein</fullName>
    </submittedName>
</protein>
<dbReference type="PANTHER" id="PTHR36179:SF2">
    <property type="entry name" value="LUD DOMAIN-CONTAINING PROTEIN"/>
    <property type="match status" value="1"/>
</dbReference>
<keyword evidence="3" id="KW-1185">Reference proteome</keyword>
<gene>
    <name evidence="2" type="ORF">ACFPCV_15690</name>
</gene>
<dbReference type="Pfam" id="PF02589">
    <property type="entry name" value="LUD_dom"/>
    <property type="match status" value="1"/>
</dbReference>
<name>A0ABV9RZY8_9PSEU</name>
<evidence type="ECO:0000259" key="1">
    <source>
        <dbReference type="Pfam" id="PF02589"/>
    </source>
</evidence>
<organism evidence="2 3">
    <name type="scientific">Actinophytocola glycyrrhizae</name>
    <dbReference type="NCBI Taxonomy" id="2044873"/>
    <lineage>
        <taxon>Bacteria</taxon>
        <taxon>Bacillati</taxon>
        <taxon>Actinomycetota</taxon>
        <taxon>Actinomycetes</taxon>
        <taxon>Pseudonocardiales</taxon>
        <taxon>Pseudonocardiaceae</taxon>
    </lineage>
</organism>
<dbReference type="PANTHER" id="PTHR36179">
    <property type="entry name" value="LUD_DOM DOMAIN-CONTAINING PROTEIN"/>
    <property type="match status" value="1"/>
</dbReference>
<dbReference type="EMBL" id="JBHSIS010000006">
    <property type="protein sequence ID" value="MFC4854947.1"/>
    <property type="molecule type" value="Genomic_DNA"/>
</dbReference>
<evidence type="ECO:0000313" key="3">
    <source>
        <dbReference type="Proteomes" id="UP001595859"/>
    </source>
</evidence>
<dbReference type="RefSeq" id="WP_378056861.1">
    <property type="nucleotide sequence ID" value="NZ_JBHSIS010000006.1"/>
</dbReference>